<reference evidence="4 5" key="1">
    <citation type="submission" date="2013-02" db="EMBL/GenBank/DDBJ databases">
        <title>Insights into archaeal evolution and symbiosis from the genomes of a Nanoarchaeon and its crenarchaeal host from Yellowstone National Park.</title>
        <authorList>
            <person name="Podar M."/>
            <person name="Makarova K.S."/>
            <person name="Graham D.E."/>
            <person name="Wolf Y.I."/>
            <person name="Koonin E.V."/>
            <person name="Reysenbach A.-L."/>
        </authorList>
    </citation>
    <scope>NUCLEOTIDE SEQUENCE [LARGE SCALE GENOMIC DNA]</scope>
</reference>
<dbReference type="Gene3D" id="3.90.70.10">
    <property type="entry name" value="Cysteine proteinases"/>
    <property type="match status" value="1"/>
</dbReference>
<keyword evidence="2" id="KW-0812">Transmembrane</keyword>
<name>R1G2C5_NANST</name>
<organism evidence="4 5">
    <name type="scientific">Nanobsidianus stetteri</name>
    <dbReference type="NCBI Taxonomy" id="1294122"/>
    <lineage>
        <taxon>Archaea</taxon>
        <taxon>Nanobdellota</taxon>
        <taxon>Candidatus Nanoarchaeia</taxon>
        <taxon>Nanoarchaeales</taxon>
        <taxon>Nanopusillaceae</taxon>
        <taxon>Candidatus Nanobsidianus</taxon>
    </lineage>
</organism>
<dbReference type="PANTHER" id="PTHR12411">
    <property type="entry name" value="CYSTEINE PROTEASE FAMILY C1-RELATED"/>
    <property type="match status" value="1"/>
</dbReference>
<accession>R1G2C5</accession>
<evidence type="ECO:0000256" key="2">
    <source>
        <dbReference type="SAM" id="Phobius"/>
    </source>
</evidence>
<dbReference type="GO" id="GO:0008234">
    <property type="term" value="F:cysteine-type peptidase activity"/>
    <property type="evidence" value="ECO:0007669"/>
    <property type="project" value="InterPro"/>
</dbReference>
<feature type="domain" description="Peptidase C1A papain C-terminal" evidence="3">
    <location>
        <begin position="184"/>
        <end position="427"/>
    </location>
</feature>
<evidence type="ECO:0000313" key="4">
    <source>
        <dbReference type="EMBL" id="EOD42226.1"/>
    </source>
</evidence>
<dbReference type="PROSITE" id="PS00139">
    <property type="entry name" value="THIOL_PROTEASE_CYS"/>
    <property type="match status" value="1"/>
</dbReference>
<gene>
    <name evidence="4" type="ORF">Nst1_643</name>
</gene>
<evidence type="ECO:0000256" key="1">
    <source>
        <dbReference type="ARBA" id="ARBA00008455"/>
    </source>
</evidence>
<dbReference type="SUPFAM" id="SSF54001">
    <property type="entry name" value="Cysteine proteinases"/>
    <property type="match status" value="1"/>
</dbReference>
<dbReference type="InterPro" id="IPR038765">
    <property type="entry name" value="Papain-like_cys_pep_sf"/>
</dbReference>
<evidence type="ECO:0000259" key="3">
    <source>
        <dbReference type="SMART" id="SM00645"/>
    </source>
</evidence>
<keyword evidence="2" id="KW-1133">Transmembrane helix</keyword>
<dbReference type="CDD" id="cd02619">
    <property type="entry name" value="Peptidase_C1"/>
    <property type="match status" value="1"/>
</dbReference>
<keyword evidence="2" id="KW-0472">Membrane</keyword>
<feature type="transmembrane region" description="Helical" evidence="2">
    <location>
        <begin position="7"/>
        <end position="28"/>
    </location>
</feature>
<proteinExistence type="inferred from homology"/>
<dbReference type="InterPro" id="IPR000668">
    <property type="entry name" value="Peptidase_C1A_C"/>
</dbReference>
<dbReference type="PATRIC" id="fig|1294122.7.peg.623"/>
<protein>
    <submittedName>
        <fullName evidence="4">Peptidase C1A subfamily</fullName>
    </submittedName>
</protein>
<dbReference type="EMBL" id="APJZ01000007">
    <property type="protein sequence ID" value="EOD42226.1"/>
    <property type="molecule type" value="Genomic_DNA"/>
</dbReference>
<dbReference type="SMART" id="SM00645">
    <property type="entry name" value="Pept_C1"/>
    <property type="match status" value="1"/>
</dbReference>
<dbReference type="AlphaFoldDB" id="R1G2C5"/>
<dbReference type="Pfam" id="PF00112">
    <property type="entry name" value="Peptidase_C1"/>
    <property type="match status" value="1"/>
</dbReference>
<keyword evidence="5" id="KW-1185">Reference proteome</keyword>
<dbReference type="InterPro" id="IPR013128">
    <property type="entry name" value="Peptidase_C1A"/>
</dbReference>
<comment type="caution">
    <text evidence="4">The sequence shown here is derived from an EMBL/GenBank/DDBJ whole genome shotgun (WGS) entry which is preliminary data.</text>
</comment>
<comment type="similarity">
    <text evidence="1">Belongs to the peptidase C1 family.</text>
</comment>
<evidence type="ECO:0000313" key="5">
    <source>
        <dbReference type="Proteomes" id="UP000053279"/>
    </source>
</evidence>
<sequence length="499" mass="55769">MKRYQLNLLSVAIILVIISLAFIIYYQYSMNVKEQQENLIFENFINNLQNLENTINSIQGTYYIKVNIPNGIILYANGPKLIIQYNNNNYTIDFQNKTVVLYNNNQNVNFLYPNNHIYIVSTNNTIFVTTNLQNSITILNEYLSNGNLVYINPENINNNNEGNNQGNNNNNINQNVQCLFQYNGQANFFWGDVNGNNYLPPIGDQGECGDCWAFASANGIASIYMIRNNQPNDGLQLSPAYLAIECNNGYPNTPNYCNSNEGCTGGVVYPALLFTSQYGIPPDQGWNYYNSTLANCLENNNQNYPGDVCNYNYNGPNSPLYYSQGVIFLTQNGPLTDQQVIQDLLCYGPLVAAGFLGGSGGSNPNINPQQPILNTGHAMLLVGYTTSNTIYSQLCQEVYETPNCWIFENQWGDNSACIVLTTSGVPVPGPNNPNQCGELYQNYQDCNNYLQLVLKVPGVSCGGVYWMQDGYLLVPFDQSSYGQTFPYYIVAIQNVTLAQ</sequence>
<dbReference type="InterPro" id="IPR000169">
    <property type="entry name" value="Pept_cys_AS"/>
</dbReference>
<dbReference type="Proteomes" id="UP000053279">
    <property type="component" value="Unassembled WGS sequence"/>
</dbReference>
<dbReference type="GO" id="GO:0006508">
    <property type="term" value="P:proteolysis"/>
    <property type="evidence" value="ECO:0007669"/>
    <property type="project" value="InterPro"/>
</dbReference>